<keyword evidence="1" id="KW-0175">Coiled coil</keyword>
<proteinExistence type="predicted"/>
<sequence length="441" mass="49816">MNFWRANVTSAFYRAQELGLLPAGAAPEALEPIIAALTLVIDRAGQLASTGTDARTARAVSRIDRIKEEERQLDREIAEAKRRLKRLRGLRSSFSTYDGVLAGQVDRVASFGWMAEAVFSSDSRDCILCGSKSAAAKQVLSELEEPIADLQDIVAGTRKARPMVDRDLIQIESELHEKERRLSNLRQIRREIDASKPALAGGQRLEDVFRFVGSVEQALLNISAIDDDSELMRHRIEIDAEIRELRSLIDTTAKERISKTIKDKIGGEIKIIAEFLNLSDTDANPNLDFNELNIRFDGVDQKRDEWLWEIGSGENWMGYHLSLFLSLHKAFLDRGAANPVPTFLVIDQPSQVYFPSDTFDVSSNNETDARRVRKRSRQDDLQSTRRIFEALAWAAQRLGWRLQIIVLEHADKTAWGDVDNVHCVANWRGEGADYLLPDSWL</sequence>
<accession>A0A169QR86</accession>
<evidence type="ECO:0008006" key="4">
    <source>
        <dbReference type="Google" id="ProtNLM"/>
    </source>
</evidence>
<reference evidence="2 3" key="1">
    <citation type="journal article" date="2016" name="Genome Announc.">
        <title>Complete Genome Sequence of Methylobacterium populi P-1M, Isolated from Pink-Pigmented Household Biofilm.</title>
        <authorList>
            <person name="Morohoshi T."/>
            <person name="Ikeda T."/>
        </authorList>
    </citation>
    <scope>NUCLEOTIDE SEQUENCE [LARGE SCALE GENOMIC DNA]</scope>
    <source>
        <strain evidence="2 3">P-1M</strain>
    </source>
</reference>
<feature type="coiled-coil region" evidence="1">
    <location>
        <begin position="63"/>
        <end position="90"/>
    </location>
</feature>
<dbReference type="InterPro" id="IPR022205">
    <property type="entry name" value="DUF3732"/>
</dbReference>
<evidence type="ECO:0000313" key="2">
    <source>
        <dbReference type="EMBL" id="BAU89658.1"/>
    </source>
</evidence>
<name>A0A169QR86_9HYPH</name>
<dbReference type="Proteomes" id="UP000218288">
    <property type="component" value="Chromosome"/>
</dbReference>
<dbReference type="EMBL" id="AP014809">
    <property type="protein sequence ID" value="BAU89658.1"/>
    <property type="molecule type" value="Genomic_DNA"/>
</dbReference>
<dbReference type="AlphaFoldDB" id="A0A169QR86"/>
<protein>
    <recommendedName>
        <fullName evidence="4">DUF3732 domain-containing protein</fullName>
    </recommendedName>
</protein>
<dbReference type="Pfam" id="PF12532">
    <property type="entry name" value="DUF3732"/>
    <property type="match status" value="1"/>
</dbReference>
<evidence type="ECO:0000256" key="1">
    <source>
        <dbReference type="SAM" id="Coils"/>
    </source>
</evidence>
<evidence type="ECO:0000313" key="3">
    <source>
        <dbReference type="Proteomes" id="UP000218288"/>
    </source>
</evidence>
<gene>
    <name evidence="2" type="ORF">MPPM_1053</name>
</gene>
<organism evidence="2 3">
    <name type="scientific">Methylorubrum populi</name>
    <dbReference type="NCBI Taxonomy" id="223967"/>
    <lineage>
        <taxon>Bacteria</taxon>
        <taxon>Pseudomonadati</taxon>
        <taxon>Pseudomonadota</taxon>
        <taxon>Alphaproteobacteria</taxon>
        <taxon>Hyphomicrobiales</taxon>
        <taxon>Methylobacteriaceae</taxon>
        <taxon>Methylorubrum</taxon>
    </lineage>
</organism>